<dbReference type="InterPro" id="IPR058243">
    <property type="entry name" value="Phage_VG64"/>
</dbReference>
<protein>
    <submittedName>
        <fullName evidence="1">Uncharacterized protein</fullName>
    </submittedName>
</protein>
<keyword evidence="2" id="KW-1185">Reference proteome</keyword>
<dbReference type="OrthoDB" id="19721at10239"/>
<accession>A0A1D8EX66</accession>
<dbReference type="PROSITE" id="PS51257">
    <property type="entry name" value="PROKAR_LIPOPROTEIN"/>
    <property type="match status" value="1"/>
</dbReference>
<dbReference type="Pfam" id="PF25682">
    <property type="entry name" value="Phage_VG64"/>
    <property type="match status" value="1"/>
</dbReference>
<dbReference type="Proteomes" id="UP000222614">
    <property type="component" value="Segment"/>
</dbReference>
<reference evidence="2" key="1">
    <citation type="submission" date="2016-08" db="EMBL/GenBank/DDBJ databases">
        <authorList>
            <person name="Seilhamer J.J."/>
        </authorList>
    </citation>
    <scope>NUCLEOTIDE SEQUENCE [LARGE SCALE GENOMIC DNA]</scope>
</reference>
<evidence type="ECO:0000313" key="2">
    <source>
        <dbReference type="Proteomes" id="UP000222614"/>
    </source>
</evidence>
<gene>
    <name evidence="1" type="ORF">SEA_TORTELLINI_52</name>
</gene>
<dbReference type="EMBL" id="KX648391">
    <property type="protein sequence ID" value="AOT25797.1"/>
    <property type="molecule type" value="Genomic_DNA"/>
</dbReference>
<name>A0A1D8EX66_9CAUD</name>
<sequence length="128" mass="14035">MNHFKKVAATLAISAVALAGCSTDADVASENLSKAADQFEIPRRIVFFNGITDKYLLVIEGYCSISADTASKKLDVTCKEGANFKKHFLGLSDNVSYFVEQVEGANVSTDHYRVIFKPEVIVPDVDRQ</sequence>
<organism evidence="1 2">
    <name type="scientific">Mycobacterium phage Tortellini</name>
    <dbReference type="NCBI Taxonomy" id="1897497"/>
    <lineage>
        <taxon>Viruses</taxon>
        <taxon>Duplodnaviria</taxon>
        <taxon>Heunggongvirae</taxon>
        <taxon>Uroviricota</taxon>
        <taxon>Caudoviricetes</taxon>
        <taxon>Pclasvirinae</taxon>
        <taxon>Tortellinivirus</taxon>
        <taxon>Tortellinivirus tortellini</taxon>
        <taxon>Mycobacterium virus Tortellini</taxon>
    </lineage>
</organism>
<evidence type="ECO:0000313" key="1">
    <source>
        <dbReference type="EMBL" id="AOT25797.1"/>
    </source>
</evidence>
<proteinExistence type="predicted"/>